<keyword evidence="2" id="KW-1185">Reference proteome</keyword>
<organism evidence="1 2">
    <name type="scientific">Halorubellus litoreus</name>
    <dbReference type="NCBI Taxonomy" id="755308"/>
    <lineage>
        <taxon>Archaea</taxon>
        <taxon>Methanobacteriati</taxon>
        <taxon>Methanobacteriota</taxon>
        <taxon>Stenosarchaea group</taxon>
        <taxon>Halobacteria</taxon>
        <taxon>Halobacteriales</taxon>
        <taxon>Halorubellaceae</taxon>
        <taxon>Halorubellus</taxon>
    </lineage>
</organism>
<reference evidence="1 2" key="1">
    <citation type="journal article" date="2019" name="Int. J. Syst. Evol. Microbiol.">
        <title>The Global Catalogue of Microorganisms (GCM) 10K type strain sequencing project: providing services to taxonomists for standard genome sequencing and annotation.</title>
        <authorList>
            <consortium name="The Broad Institute Genomics Platform"/>
            <consortium name="The Broad Institute Genome Sequencing Center for Infectious Disease"/>
            <person name="Wu L."/>
            <person name="Ma J."/>
        </authorList>
    </citation>
    <scope>NUCLEOTIDE SEQUENCE [LARGE SCALE GENOMIC DNA]</scope>
    <source>
        <strain evidence="1 2">GX26</strain>
    </source>
</reference>
<dbReference type="RefSeq" id="WP_336351190.1">
    <property type="nucleotide sequence ID" value="NZ_JAZAQL010000003.1"/>
</dbReference>
<sequence>MTDDAACTCKVSRTRDEFDLEMDDDSLVAAWQDGTSVRELTRSFNEALIEARLDRLDGSSTTWNRLPVYDALKTDDLSEADVIEIQRELERDGVDPDELRSTLISHQTMYRHLTSCLDASASPDPTPDERREKARDTVYALQRRTTLVTESTIETLQNTGTTDLGDPDVLVDIQVLCRECGYSADFDTALTEGCNCP</sequence>
<accession>A0ABD5VFE5</accession>
<dbReference type="AlphaFoldDB" id="A0ABD5VFE5"/>
<protein>
    <submittedName>
        <fullName evidence="1">Rod-determining factor RdfA</fullName>
    </submittedName>
</protein>
<evidence type="ECO:0000313" key="2">
    <source>
        <dbReference type="Proteomes" id="UP001596395"/>
    </source>
</evidence>
<proteinExistence type="predicted"/>
<dbReference type="Proteomes" id="UP001596395">
    <property type="component" value="Unassembled WGS sequence"/>
</dbReference>
<comment type="caution">
    <text evidence="1">The sequence shown here is derived from an EMBL/GenBank/DDBJ whole genome shotgun (WGS) entry which is preliminary data.</text>
</comment>
<evidence type="ECO:0000313" key="1">
    <source>
        <dbReference type="EMBL" id="MFC6954235.1"/>
    </source>
</evidence>
<name>A0ABD5VFE5_9EURY</name>
<dbReference type="EMBL" id="JBHSXN010000003">
    <property type="protein sequence ID" value="MFC6954235.1"/>
    <property type="molecule type" value="Genomic_DNA"/>
</dbReference>
<gene>
    <name evidence="1" type="primary">rdfA</name>
    <name evidence="1" type="ORF">ACFQGB_15335</name>
</gene>
<dbReference type="Pfam" id="PF21811">
    <property type="entry name" value="RdfA"/>
    <property type="match status" value="1"/>
</dbReference>
<dbReference type="InterPro" id="IPR048925">
    <property type="entry name" value="RdfA"/>
</dbReference>